<proteinExistence type="inferred from homology"/>
<feature type="compositionally biased region" description="Low complexity" evidence="2">
    <location>
        <begin position="377"/>
        <end position="386"/>
    </location>
</feature>
<dbReference type="SUPFAM" id="SSF56784">
    <property type="entry name" value="HAD-like"/>
    <property type="match status" value="1"/>
</dbReference>
<dbReference type="Gene3D" id="3.40.50.2000">
    <property type="entry name" value="Glycogen Phosphorylase B"/>
    <property type="match status" value="3"/>
</dbReference>
<evidence type="ECO:0000256" key="2">
    <source>
        <dbReference type="SAM" id="MobiDB-lite"/>
    </source>
</evidence>
<feature type="compositionally biased region" description="Basic and acidic residues" evidence="2">
    <location>
        <begin position="397"/>
        <end position="412"/>
    </location>
</feature>
<reference evidence="3" key="1">
    <citation type="submission" date="2023-06" db="EMBL/GenBank/DDBJ databases">
        <title>Survivors Of The Sea: Transcriptome response of Skeletonema marinoi to long-term dormancy.</title>
        <authorList>
            <person name="Pinder M.I.M."/>
            <person name="Kourtchenko O."/>
            <person name="Robertson E.K."/>
            <person name="Larsson T."/>
            <person name="Maumus F."/>
            <person name="Osuna-Cruz C.M."/>
            <person name="Vancaester E."/>
            <person name="Stenow R."/>
            <person name="Vandepoele K."/>
            <person name="Ploug H."/>
            <person name="Bruchert V."/>
            <person name="Godhe A."/>
            <person name="Topel M."/>
        </authorList>
    </citation>
    <scope>NUCLEOTIDE SEQUENCE</scope>
    <source>
        <strain evidence="3">R05AC</strain>
    </source>
</reference>
<evidence type="ECO:0000313" key="3">
    <source>
        <dbReference type="EMBL" id="KAK1743685.1"/>
    </source>
</evidence>
<gene>
    <name evidence="3" type="ORF">QTG54_005282</name>
</gene>
<dbReference type="PANTHER" id="PTHR10788:SF109">
    <property type="entry name" value="CBM20 DOMAIN-CONTAINING PROTEIN"/>
    <property type="match status" value="1"/>
</dbReference>
<feature type="compositionally biased region" description="Acidic residues" evidence="2">
    <location>
        <begin position="757"/>
        <end position="766"/>
    </location>
</feature>
<dbReference type="InterPro" id="IPR003337">
    <property type="entry name" value="Trehalose_PPase"/>
</dbReference>
<accession>A0AAD9DFA9</accession>
<feature type="compositionally biased region" description="Basic and acidic residues" evidence="2">
    <location>
        <begin position="151"/>
        <end position="162"/>
    </location>
</feature>
<comment type="similarity">
    <text evidence="1">In the N-terminal section; belongs to the glycosyltransferase 20 family.</text>
</comment>
<organism evidence="3 4">
    <name type="scientific">Skeletonema marinoi</name>
    <dbReference type="NCBI Taxonomy" id="267567"/>
    <lineage>
        <taxon>Eukaryota</taxon>
        <taxon>Sar</taxon>
        <taxon>Stramenopiles</taxon>
        <taxon>Ochrophyta</taxon>
        <taxon>Bacillariophyta</taxon>
        <taxon>Coscinodiscophyceae</taxon>
        <taxon>Thalassiosirophycidae</taxon>
        <taxon>Thalassiosirales</taxon>
        <taxon>Skeletonemataceae</taxon>
        <taxon>Skeletonema</taxon>
        <taxon>Skeletonema marinoi-dohrnii complex</taxon>
    </lineage>
</organism>
<feature type="region of interest" description="Disordered" evidence="2">
    <location>
        <begin position="92"/>
        <end position="191"/>
    </location>
</feature>
<comment type="caution">
    <text evidence="3">The sequence shown here is derived from an EMBL/GenBank/DDBJ whole genome shotgun (WGS) entry which is preliminary data.</text>
</comment>
<dbReference type="SUPFAM" id="SSF53756">
    <property type="entry name" value="UDP-Glycosyltransferase/glycogen phosphorylase"/>
    <property type="match status" value="1"/>
</dbReference>
<feature type="compositionally biased region" description="Basic and acidic residues" evidence="2">
    <location>
        <begin position="626"/>
        <end position="636"/>
    </location>
</feature>
<name>A0AAD9DFA9_9STRA</name>
<dbReference type="InterPro" id="IPR036412">
    <property type="entry name" value="HAD-like_sf"/>
</dbReference>
<feature type="compositionally biased region" description="Basic and acidic residues" evidence="2">
    <location>
        <begin position="103"/>
        <end position="115"/>
    </location>
</feature>
<feature type="compositionally biased region" description="Acidic residues" evidence="2">
    <location>
        <begin position="293"/>
        <end position="314"/>
    </location>
</feature>
<protein>
    <submittedName>
        <fullName evidence="3">Trehalose-6-phosphate synthase</fullName>
        <ecNumber evidence="3">2.4.1.15</ecNumber>
    </submittedName>
</protein>
<dbReference type="GO" id="GO:0005829">
    <property type="term" value="C:cytosol"/>
    <property type="evidence" value="ECO:0007669"/>
    <property type="project" value="TreeGrafter"/>
</dbReference>
<dbReference type="Pfam" id="PF02358">
    <property type="entry name" value="Trehalose_PPase"/>
    <property type="match status" value="1"/>
</dbReference>
<feature type="region of interest" description="Disordered" evidence="2">
    <location>
        <begin position="575"/>
        <end position="676"/>
    </location>
</feature>
<feature type="compositionally biased region" description="Basic residues" evidence="2">
    <location>
        <begin position="345"/>
        <end position="359"/>
    </location>
</feature>
<feature type="compositionally biased region" description="Basic and acidic residues" evidence="2">
    <location>
        <begin position="315"/>
        <end position="338"/>
    </location>
</feature>
<feature type="compositionally biased region" description="Polar residues" evidence="2">
    <location>
        <begin position="876"/>
        <end position="885"/>
    </location>
</feature>
<dbReference type="InterPro" id="IPR023214">
    <property type="entry name" value="HAD_sf"/>
</dbReference>
<dbReference type="InterPro" id="IPR001830">
    <property type="entry name" value="Glyco_trans_20"/>
</dbReference>
<dbReference type="GO" id="GO:0003825">
    <property type="term" value="F:alpha,alpha-trehalose-phosphate synthase (UDP-forming) activity"/>
    <property type="evidence" value="ECO:0007669"/>
    <property type="project" value="UniProtKB-EC"/>
</dbReference>
<dbReference type="EC" id="2.4.1.15" evidence="3"/>
<feature type="compositionally biased region" description="Polar residues" evidence="2">
    <location>
        <begin position="583"/>
        <end position="598"/>
    </location>
</feature>
<dbReference type="PANTHER" id="PTHR10788">
    <property type="entry name" value="TREHALOSE-6-PHOSPHATE SYNTHASE"/>
    <property type="match status" value="1"/>
</dbReference>
<dbReference type="EMBL" id="JATAAI010000008">
    <property type="protein sequence ID" value="KAK1743685.1"/>
    <property type="molecule type" value="Genomic_DNA"/>
</dbReference>
<feature type="compositionally biased region" description="Low complexity" evidence="2">
    <location>
        <begin position="610"/>
        <end position="619"/>
    </location>
</feature>
<evidence type="ECO:0000256" key="1">
    <source>
        <dbReference type="ARBA" id="ARBA00005409"/>
    </source>
</evidence>
<dbReference type="GO" id="GO:0004805">
    <property type="term" value="F:trehalose-phosphatase activity"/>
    <property type="evidence" value="ECO:0007669"/>
    <property type="project" value="TreeGrafter"/>
</dbReference>
<feature type="compositionally biased region" description="Pro residues" evidence="2">
    <location>
        <begin position="134"/>
        <end position="143"/>
    </location>
</feature>
<feature type="compositionally biased region" description="Basic and acidic residues" evidence="2">
    <location>
        <begin position="648"/>
        <end position="659"/>
    </location>
</feature>
<keyword evidence="4" id="KW-1185">Reference proteome</keyword>
<keyword evidence="3" id="KW-0808">Transferase</keyword>
<feature type="region of interest" description="Disordered" evidence="2">
    <location>
        <begin position="863"/>
        <end position="885"/>
    </location>
</feature>
<evidence type="ECO:0000313" key="4">
    <source>
        <dbReference type="Proteomes" id="UP001224775"/>
    </source>
</evidence>
<keyword evidence="3" id="KW-0328">Glycosyltransferase</keyword>
<dbReference type="Proteomes" id="UP001224775">
    <property type="component" value="Unassembled WGS sequence"/>
</dbReference>
<dbReference type="Gene3D" id="3.40.50.1000">
    <property type="entry name" value="HAD superfamily/HAD-like"/>
    <property type="match status" value="1"/>
</dbReference>
<feature type="region of interest" description="Disordered" evidence="2">
    <location>
        <begin position="749"/>
        <end position="771"/>
    </location>
</feature>
<feature type="compositionally biased region" description="Basic and acidic residues" evidence="2">
    <location>
        <begin position="454"/>
        <end position="477"/>
    </location>
</feature>
<feature type="region of interest" description="Disordered" evidence="2">
    <location>
        <begin position="266"/>
        <end position="483"/>
    </location>
</feature>
<sequence length="1520" mass="168685">MHIDQQHCLRQCGHNFICTFSTHTPSLFASSKSLPTNNQHVQWKIKRKLVEKGDWDEDDDDDLPFHVQDDDATNIGSQAQITVERMNQRHIWRGTTMVSMKTVQDRRRNKKKEEGIVFSDSAGDKEAEEEQDVPLPPPPPPLPSTENSTVSEDKEQMAEQKRHSTKRNHHATDSKHNKHENKQQPTQDESKTADTIFDDLLRGFTFAATFYERVMRARWRRSRLKKKRAYGDSNVVPPLDTRKWAEWSAKRGRVNGGVWDSGFDDIESNNGGSRDDGSEAGAIVFDNSGIEMAEWEEDSEAETELEFGEGEELEDKSHDSRLFDADDDGKGVEKEANKFFESQSKKKVPKRKQQRRRRMPWTTLTRIESKVDDNPDSDGGVDSSSSAAKEFLLEVSNGEHRDLDTKKSKVQEGDQQADEGDNSFESADDRGYDEDADLLGLRSDSPPPLDLEEIEKNLNDVPDDNKDNNGAGDDHSVSSDIFSTGTLADKGSVSANLARMHNRLLQNTVEMYTDPESYPIWKTTKPVVVIDDGGSAENALAAAMDRDAANQEGGGGAGLLGPLLHRYRYVAVTPGATIDDDGSASTGRGNLTVATTPPGSDDEEEHTTNTRRSTSTSPSYAGEEGGFLHEGSHHEEEEAEFQFPPDSTKGKGSDDDGNKGKKHKRHPSLFDTLGNPVVLSGSQLQAENNPSSGGLSSATSLHLSLAMIDDVQDIEVVDHWNVSADPSFQAYWSLEEGENDNIKGATITGKESTTADEANEDDDPMDNSEQTSSWTACWSESSLQNQKCMGYLNSKDDVAWYCFEYSKGAIRKVLEPMDCIPIFFEEEHLLDLMYLGFCKQVLWPSFHNVDLLELATNGWGQRQKSTTEAHARKRSGSVSQEPIKQVQSDWDQSRLDSWWQAYIKVNQTFSQVLAQLVSGGDAVWVHDYHLALLPRMLREIRKETDVVTDAKKAPLSSIDESAAEEGTKDLVRPVLFRELEHGEALLEGMLHADVVGFHAFDHARHFLNAAKRILGLTYESLAGGLIGVRHRGTKILVTVSNVSVETDIIDALLVFPSVEEESAFLKKKHEGRSIIAAIDVAQRLSGVSLKLLAFERLLTDYPVWHSQIVLLQRCLIPATRRVDEADTLREVRSLVQRIQTRFGHNVIDYEEQVGSVLPIDQRLAIWTAAHVVMHTPIREGLNLFPLEYVYARKEPATPGIVIASEFSAVSAILNGALRVNPFDIKMCVTSMDYALSMSSGERDARRGRDIDFVSTSPSGLWTRNVLRDLNDATDQSTRTEAVGDGSPDSILAREIELGLEKLDLPSLEHAYNTSKKRVIFIDFNGTLVVKEPAGKLQALPANDPCPYQIVCRPKNTVYVVSGDSQQNLEMAVGNVPGLGLAASNGACFANPGGAERVWEYLDFGVDWNAVKIVAMPIISKFTARTNGHSGGGPKKLHKGHIVKQMLEEEQKKSAVDFVLCMGDDISDEKMFSSKPTKASFFVEDASEVGNVLVALSGDVRLFERQASYDGSRASQEDFFS</sequence>
<dbReference type="Pfam" id="PF00982">
    <property type="entry name" value="Glyco_transf_20"/>
    <property type="match status" value="2"/>
</dbReference>
<dbReference type="GO" id="GO:0005992">
    <property type="term" value="P:trehalose biosynthetic process"/>
    <property type="evidence" value="ECO:0007669"/>
    <property type="project" value="InterPro"/>
</dbReference>